<dbReference type="PANTHER" id="PTHR43884:SF20">
    <property type="entry name" value="ACYL-COA DEHYDROGENASE FADE28"/>
    <property type="match status" value="1"/>
</dbReference>
<dbReference type="Gene3D" id="1.10.540.10">
    <property type="entry name" value="Acyl-CoA dehydrogenase/oxidase, N-terminal domain"/>
    <property type="match status" value="1"/>
</dbReference>
<dbReference type="PANTHER" id="PTHR43884">
    <property type="entry name" value="ACYL-COA DEHYDROGENASE"/>
    <property type="match status" value="1"/>
</dbReference>
<dbReference type="InterPro" id="IPR036250">
    <property type="entry name" value="AcylCo_DH-like_C"/>
</dbReference>
<keyword evidence="6" id="KW-1185">Reference proteome</keyword>
<dbReference type="SUPFAM" id="SSF56645">
    <property type="entry name" value="Acyl-CoA dehydrogenase NM domain-like"/>
    <property type="match status" value="1"/>
</dbReference>
<accession>A0ABS5AQB0</accession>
<evidence type="ECO:0000313" key="6">
    <source>
        <dbReference type="Proteomes" id="UP001519363"/>
    </source>
</evidence>
<dbReference type="Pfam" id="PF02771">
    <property type="entry name" value="Acyl-CoA_dh_N"/>
    <property type="match status" value="1"/>
</dbReference>
<evidence type="ECO:0000259" key="4">
    <source>
        <dbReference type="Pfam" id="PF02771"/>
    </source>
</evidence>
<evidence type="ECO:0000256" key="1">
    <source>
        <dbReference type="ARBA" id="ARBA00022630"/>
    </source>
</evidence>
<dbReference type="Gene3D" id="2.40.110.10">
    <property type="entry name" value="Butyryl-CoA Dehydrogenase, subunit A, domain 2"/>
    <property type="match status" value="1"/>
</dbReference>
<feature type="domain" description="Acyl-CoA dehydrogenase/oxidase N-terminal" evidence="4">
    <location>
        <begin position="30"/>
        <end position="93"/>
    </location>
</feature>
<dbReference type="InterPro" id="IPR046373">
    <property type="entry name" value="Acyl-CoA_Oxase/DH_mid-dom_sf"/>
</dbReference>
<protein>
    <submittedName>
        <fullName evidence="5">Alkylation response protein AidB-like acyl-CoA dehydrogenase</fullName>
    </submittedName>
</protein>
<comment type="caution">
    <text evidence="5">The sequence shown here is derived from an EMBL/GenBank/DDBJ whole genome shotgun (WGS) entry which is preliminary data.</text>
</comment>
<dbReference type="SUPFAM" id="SSF47203">
    <property type="entry name" value="Acyl-CoA dehydrogenase C-terminal domain-like"/>
    <property type="match status" value="1"/>
</dbReference>
<dbReference type="Proteomes" id="UP001519363">
    <property type="component" value="Unassembled WGS sequence"/>
</dbReference>
<evidence type="ECO:0000256" key="2">
    <source>
        <dbReference type="ARBA" id="ARBA00022827"/>
    </source>
</evidence>
<dbReference type="InterPro" id="IPR013786">
    <property type="entry name" value="AcylCoA_DH/ox_N"/>
</dbReference>
<keyword evidence="1" id="KW-0285">Flavoprotein</keyword>
<keyword evidence="2" id="KW-0274">FAD</keyword>
<reference evidence="5 6" key="1">
    <citation type="submission" date="2021-03" db="EMBL/GenBank/DDBJ databases">
        <title>Sequencing the genomes of 1000 actinobacteria strains.</title>
        <authorList>
            <person name="Klenk H.-P."/>
        </authorList>
    </citation>
    <scope>NUCLEOTIDE SEQUENCE [LARGE SCALE GENOMIC DNA]</scope>
    <source>
        <strain evidence="5 6">DSM 44580</strain>
    </source>
</reference>
<gene>
    <name evidence="5" type="ORF">JOF53_006737</name>
</gene>
<proteinExistence type="predicted"/>
<evidence type="ECO:0000256" key="3">
    <source>
        <dbReference type="ARBA" id="ARBA00023002"/>
    </source>
</evidence>
<keyword evidence="3" id="KW-0560">Oxidoreductase</keyword>
<dbReference type="EMBL" id="JAGIOO010000001">
    <property type="protein sequence ID" value="MBP2477865.1"/>
    <property type="molecule type" value="Genomic_DNA"/>
</dbReference>
<dbReference type="RefSeq" id="WP_086782330.1">
    <property type="nucleotide sequence ID" value="NZ_JAGIOO010000001.1"/>
</dbReference>
<dbReference type="InterPro" id="IPR009100">
    <property type="entry name" value="AcylCoA_DH/oxidase_NM_dom_sf"/>
</dbReference>
<organism evidence="5 6">
    <name type="scientific">Crossiella equi</name>
    <dbReference type="NCBI Taxonomy" id="130796"/>
    <lineage>
        <taxon>Bacteria</taxon>
        <taxon>Bacillati</taxon>
        <taxon>Actinomycetota</taxon>
        <taxon>Actinomycetes</taxon>
        <taxon>Pseudonocardiales</taxon>
        <taxon>Pseudonocardiaceae</taxon>
        <taxon>Crossiella</taxon>
    </lineage>
</organism>
<sequence length="375" mass="38928">MDLRFTAADRAVCDELLPGLRERLAALTLAEREAPDGKAIQLFREHGGARLVVPSAYGGTGGSAVQAVHVQRALGALAPSLAVATMMHHFSVGSLYGMARVLGAGTDTEVLHRIPAQDLLLASGFAEGISNQDILRPTLRAESDGAGGHLLNGSKKPCSLSRSMDLLSASVAVPGPDGQTDFGLVLVPADSPGLSVHPFWSTFALAGAESHEVRLTDVPVPEGRLVRATPELAGRVLELQVLGMIWFQLSVCSVYAGLAGALVDRVLHRARGSAADRADLLVRHQAAALLTEGLARRVDAGGTGADTLADALVTRQTVQRVVVRTASLAAELLGGMAFLAGDELAYLVAAAHAVTFHPPGRTGSELVLAHLGEAA</sequence>
<name>A0ABS5AQB0_9PSEU</name>
<evidence type="ECO:0000313" key="5">
    <source>
        <dbReference type="EMBL" id="MBP2477865.1"/>
    </source>
</evidence>
<dbReference type="InterPro" id="IPR037069">
    <property type="entry name" value="AcylCoA_DH/ox_N_sf"/>
</dbReference>